<accession>A0A1H6CED9</accession>
<proteinExistence type="predicted"/>
<sequence>MSTTTISPKNISMLTLRMLSTIQNRISTNYMKLRLTDYGIDSHATAN</sequence>
<dbReference type="AlphaFoldDB" id="A0A1H6CED9"/>
<gene>
    <name evidence="1" type="ORF">SAMN04488133_3383</name>
</gene>
<dbReference type="EMBL" id="FNVN01000007">
    <property type="protein sequence ID" value="SEG71157.1"/>
    <property type="molecule type" value="Genomic_DNA"/>
</dbReference>
<protein>
    <submittedName>
        <fullName evidence="1">Uncharacterized protein</fullName>
    </submittedName>
</protein>
<reference evidence="1 2" key="1">
    <citation type="submission" date="2016-10" db="EMBL/GenBank/DDBJ databases">
        <authorList>
            <person name="de Groot N.N."/>
        </authorList>
    </citation>
    <scope>NUCLEOTIDE SEQUENCE [LARGE SCALE GENOMIC DNA]</scope>
    <source>
        <strain evidence="1 2">CGMCC 1.10331</strain>
    </source>
</reference>
<evidence type="ECO:0000313" key="1">
    <source>
        <dbReference type="EMBL" id="SEG71157.1"/>
    </source>
</evidence>
<organism evidence="1 2">
    <name type="scientific">Halobellus limi</name>
    <dbReference type="NCBI Taxonomy" id="699433"/>
    <lineage>
        <taxon>Archaea</taxon>
        <taxon>Methanobacteriati</taxon>
        <taxon>Methanobacteriota</taxon>
        <taxon>Stenosarchaea group</taxon>
        <taxon>Halobacteria</taxon>
        <taxon>Halobacteriales</taxon>
        <taxon>Haloferacaceae</taxon>
        <taxon>Halobellus</taxon>
    </lineage>
</organism>
<evidence type="ECO:0000313" key="2">
    <source>
        <dbReference type="Proteomes" id="UP000236740"/>
    </source>
</evidence>
<keyword evidence="2" id="KW-1185">Reference proteome</keyword>
<dbReference type="Proteomes" id="UP000236740">
    <property type="component" value="Unassembled WGS sequence"/>
</dbReference>
<name>A0A1H6CED9_9EURY</name>